<dbReference type="GO" id="GO:0004423">
    <property type="term" value="F:iduronate-2-sulfatase activity"/>
    <property type="evidence" value="ECO:0007669"/>
    <property type="project" value="InterPro"/>
</dbReference>
<reference evidence="8 9" key="1">
    <citation type="submission" date="2019-07" db="EMBL/GenBank/DDBJ databases">
        <title>Whole genome shotgun sequence of Cyclobacterium qasimii NBRC 106168.</title>
        <authorList>
            <person name="Hosoyama A."/>
            <person name="Uohara A."/>
            <person name="Ohji S."/>
            <person name="Ichikawa N."/>
        </authorList>
    </citation>
    <scope>NUCLEOTIDE SEQUENCE [LARGE SCALE GENOMIC DNA]</scope>
    <source>
        <strain evidence="8 9">NBRC 106168</strain>
    </source>
</reference>
<name>A0A512C5M5_9BACT</name>
<accession>A0A512C5M5</accession>
<evidence type="ECO:0000256" key="4">
    <source>
        <dbReference type="ARBA" id="ARBA00022729"/>
    </source>
</evidence>
<comment type="similarity">
    <text evidence="2">Belongs to the sulfatase family.</text>
</comment>
<dbReference type="AlphaFoldDB" id="A0A512C5M5"/>
<comment type="cofactor">
    <cofactor evidence="1">
        <name>Ca(2+)</name>
        <dbReference type="ChEBI" id="CHEBI:29108"/>
    </cofactor>
</comment>
<evidence type="ECO:0000256" key="3">
    <source>
        <dbReference type="ARBA" id="ARBA00022723"/>
    </source>
</evidence>
<dbReference type="Gene3D" id="3.40.720.10">
    <property type="entry name" value="Alkaline Phosphatase, subunit A"/>
    <property type="match status" value="1"/>
</dbReference>
<keyword evidence="4" id="KW-0732">Signal</keyword>
<keyword evidence="9" id="KW-1185">Reference proteome</keyword>
<dbReference type="InterPro" id="IPR000917">
    <property type="entry name" value="Sulfatase_N"/>
</dbReference>
<dbReference type="Proteomes" id="UP000321301">
    <property type="component" value="Unassembled WGS sequence"/>
</dbReference>
<dbReference type="GO" id="GO:0046872">
    <property type="term" value="F:metal ion binding"/>
    <property type="evidence" value="ECO:0007669"/>
    <property type="project" value="UniProtKB-KW"/>
</dbReference>
<dbReference type="EMBL" id="BJYV01000001">
    <property type="protein sequence ID" value="GEO19514.1"/>
    <property type="molecule type" value="Genomic_DNA"/>
</dbReference>
<evidence type="ECO:0000313" key="8">
    <source>
        <dbReference type="EMBL" id="GEO19514.1"/>
    </source>
</evidence>
<evidence type="ECO:0000256" key="6">
    <source>
        <dbReference type="ARBA" id="ARBA00022837"/>
    </source>
</evidence>
<protein>
    <submittedName>
        <fullName evidence="8">Iduronate-2-sulfatase</fullName>
    </submittedName>
</protein>
<evidence type="ECO:0000256" key="2">
    <source>
        <dbReference type="ARBA" id="ARBA00008779"/>
    </source>
</evidence>
<feature type="domain" description="Sulfatase N-terminal" evidence="7">
    <location>
        <begin position="31"/>
        <end position="399"/>
    </location>
</feature>
<keyword evidence="3" id="KW-0479">Metal-binding</keyword>
<keyword evidence="5" id="KW-0378">Hydrolase</keyword>
<dbReference type="InterPro" id="IPR017850">
    <property type="entry name" value="Alkaline_phosphatase_core_sf"/>
</dbReference>
<gene>
    <name evidence="8" type="ORF">CQA01_00480</name>
</gene>
<sequence length="498" mass="56051">MTPKLSLFLCFIFIGFLQSCGTEVQEKKPYNILFIAIDDLRPELGVYGNDIIKTPNLDAIGQAGTIFENHYVQVPTCGASRCSILTGMLPSNREHLKNSAIEKMMADVPEGERPESFVHHLKRNGYYTVGIGKISHSIEGLVYGYEESPVGAKAEMPFSWDEMLFDAGKWGNGWNAFFGYADGSNRQGKKKQVKPYEAGEVSDEGYPDGLSAQLAIKKLRELADKEEPFFMGLGLFKPHLPFTSPKKYWDLYDREDIPLSPSPDIPENIDLSSLQESGEFNQYALGEEKAGLDHQLSDEYARKLKHAYYAAVSYSDALVGKVMDELEVLGLAENTIIVVWGDHGWHLGDQRVWGKHTIFETALRSPLIIKVPGLAARRISSDMPVSSIDLYPTLMELAEVPTNFTLDGQSLVPLIKDGKDENREALAFSYFKNGISMRTDKYRMMKYFREETPTIELYDHLNDPLETKNIANEQPELVEQLLVQLEKGDTGLYTDENN</sequence>
<keyword evidence="6" id="KW-0106">Calcium</keyword>
<dbReference type="RefSeq" id="WP_020891598.1">
    <property type="nucleotide sequence ID" value="NZ_BJYV01000001.1"/>
</dbReference>
<dbReference type="Pfam" id="PF00884">
    <property type="entry name" value="Sulfatase"/>
    <property type="match status" value="1"/>
</dbReference>
<evidence type="ECO:0000256" key="5">
    <source>
        <dbReference type="ARBA" id="ARBA00022801"/>
    </source>
</evidence>
<comment type="caution">
    <text evidence="8">The sequence shown here is derived from an EMBL/GenBank/DDBJ whole genome shotgun (WGS) entry which is preliminary data.</text>
</comment>
<proteinExistence type="inferred from homology"/>
<dbReference type="PROSITE" id="PS51257">
    <property type="entry name" value="PROKAR_LIPOPROTEIN"/>
    <property type="match status" value="1"/>
</dbReference>
<dbReference type="CDD" id="cd16030">
    <property type="entry name" value="iduronate-2-sulfatase"/>
    <property type="match status" value="1"/>
</dbReference>
<dbReference type="SUPFAM" id="SSF53649">
    <property type="entry name" value="Alkaline phosphatase-like"/>
    <property type="match status" value="1"/>
</dbReference>
<evidence type="ECO:0000313" key="9">
    <source>
        <dbReference type="Proteomes" id="UP000321301"/>
    </source>
</evidence>
<dbReference type="PANTHER" id="PTHR45953:SF1">
    <property type="entry name" value="IDURONATE 2-SULFATASE"/>
    <property type="match status" value="1"/>
</dbReference>
<dbReference type="PANTHER" id="PTHR45953">
    <property type="entry name" value="IDURONATE 2-SULFATASE"/>
    <property type="match status" value="1"/>
</dbReference>
<dbReference type="InterPro" id="IPR035874">
    <property type="entry name" value="IDS"/>
</dbReference>
<organism evidence="8 9">
    <name type="scientific">Cyclobacterium qasimii</name>
    <dbReference type="NCBI Taxonomy" id="1350429"/>
    <lineage>
        <taxon>Bacteria</taxon>
        <taxon>Pseudomonadati</taxon>
        <taxon>Bacteroidota</taxon>
        <taxon>Cytophagia</taxon>
        <taxon>Cytophagales</taxon>
        <taxon>Cyclobacteriaceae</taxon>
        <taxon>Cyclobacterium</taxon>
    </lineage>
</organism>
<evidence type="ECO:0000259" key="7">
    <source>
        <dbReference type="Pfam" id="PF00884"/>
    </source>
</evidence>
<dbReference type="GO" id="GO:0005737">
    <property type="term" value="C:cytoplasm"/>
    <property type="evidence" value="ECO:0007669"/>
    <property type="project" value="TreeGrafter"/>
</dbReference>
<evidence type="ECO:0000256" key="1">
    <source>
        <dbReference type="ARBA" id="ARBA00001913"/>
    </source>
</evidence>